<proteinExistence type="inferred from homology"/>
<sequence>MSDVKKSASPLMVVIAFATVYLVWGSTYFFIQRAVEHIPPFILGAIRFLIAGSLLLGWCAIKGEKLFNWDHIKPALVSGLLMLFVGNGAVIWAEQSLASSLVAVLVSSAPIWFVVLDKPKWKDNLTSRPTIAGLIVGFIGVILLFSEQTSKALGAGNGYQVIGLIVLIIGAMSWAGGSLYSKYNSKSTSATVNTAWQMLAAGVAFVPGSFINNEWSSFQVASVTTGSWLSLFYLITMGSLAGFSAYVWLLQVRPATQVSTYAYVNPVVAVLLGVLFAGEHMTALQITGLAVILLSVLLINLAKYRNEKKSIANDSASSSINDNIVITPRQKAAI</sequence>
<dbReference type="PANTHER" id="PTHR32322">
    <property type="entry name" value="INNER MEMBRANE TRANSPORTER"/>
    <property type="match status" value="1"/>
</dbReference>
<feature type="transmembrane region" description="Helical" evidence="6">
    <location>
        <begin position="284"/>
        <end position="302"/>
    </location>
</feature>
<evidence type="ECO:0000313" key="9">
    <source>
        <dbReference type="Proteomes" id="UP000677244"/>
    </source>
</evidence>
<dbReference type="InterPro" id="IPR037185">
    <property type="entry name" value="EmrE-like"/>
</dbReference>
<name>A0ABS3YPG1_9BACT</name>
<comment type="subcellular location">
    <subcellularLocation>
        <location evidence="1">Membrane</location>
        <topology evidence="1">Multi-pass membrane protein</topology>
    </subcellularLocation>
</comment>
<feature type="transmembrane region" description="Helical" evidence="6">
    <location>
        <begin position="37"/>
        <end position="60"/>
    </location>
</feature>
<reference evidence="8 9" key="1">
    <citation type="submission" date="2021-03" db="EMBL/GenBank/DDBJ databases">
        <title>Assistant Professor.</title>
        <authorList>
            <person name="Huq M.A."/>
        </authorList>
    </citation>
    <scope>NUCLEOTIDE SEQUENCE [LARGE SCALE GENOMIC DNA]</scope>
    <source>
        <strain evidence="8 9">MAH-29</strain>
    </source>
</reference>
<keyword evidence="4 6" id="KW-1133">Transmembrane helix</keyword>
<feature type="transmembrane region" description="Helical" evidence="6">
    <location>
        <begin position="98"/>
        <end position="116"/>
    </location>
</feature>
<keyword evidence="5 6" id="KW-0472">Membrane</keyword>
<protein>
    <submittedName>
        <fullName evidence="8">EamA family transporter</fullName>
    </submittedName>
</protein>
<gene>
    <name evidence="8" type="ORF">J7I42_05800</name>
</gene>
<keyword evidence="9" id="KW-1185">Reference proteome</keyword>
<feature type="transmembrane region" description="Helical" evidence="6">
    <location>
        <begin position="158"/>
        <end position="180"/>
    </location>
</feature>
<dbReference type="RefSeq" id="WP_209137828.1">
    <property type="nucleotide sequence ID" value="NZ_JAGHKO010000001.1"/>
</dbReference>
<evidence type="ECO:0000256" key="4">
    <source>
        <dbReference type="ARBA" id="ARBA00022989"/>
    </source>
</evidence>
<organism evidence="8 9">
    <name type="scientific">Niastella soli</name>
    <dbReference type="NCBI Taxonomy" id="2821487"/>
    <lineage>
        <taxon>Bacteria</taxon>
        <taxon>Pseudomonadati</taxon>
        <taxon>Bacteroidota</taxon>
        <taxon>Chitinophagia</taxon>
        <taxon>Chitinophagales</taxon>
        <taxon>Chitinophagaceae</taxon>
        <taxon>Niastella</taxon>
    </lineage>
</organism>
<evidence type="ECO:0000256" key="3">
    <source>
        <dbReference type="ARBA" id="ARBA00022692"/>
    </source>
</evidence>
<feature type="transmembrane region" description="Helical" evidence="6">
    <location>
        <begin position="12"/>
        <end position="31"/>
    </location>
</feature>
<dbReference type="InterPro" id="IPR050638">
    <property type="entry name" value="AA-Vitamin_Transporters"/>
</dbReference>
<feature type="transmembrane region" description="Helical" evidence="6">
    <location>
        <begin position="128"/>
        <end position="146"/>
    </location>
</feature>
<comment type="caution">
    <text evidence="8">The sequence shown here is derived from an EMBL/GenBank/DDBJ whole genome shotgun (WGS) entry which is preliminary data.</text>
</comment>
<dbReference type="SUPFAM" id="SSF103481">
    <property type="entry name" value="Multidrug resistance efflux transporter EmrE"/>
    <property type="match status" value="2"/>
</dbReference>
<dbReference type="Pfam" id="PF00892">
    <property type="entry name" value="EamA"/>
    <property type="match status" value="2"/>
</dbReference>
<feature type="transmembrane region" description="Helical" evidence="6">
    <location>
        <begin position="192"/>
        <end position="211"/>
    </location>
</feature>
<evidence type="ECO:0000256" key="5">
    <source>
        <dbReference type="ARBA" id="ARBA00023136"/>
    </source>
</evidence>
<evidence type="ECO:0000256" key="6">
    <source>
        <dbReference type="SAM" id="Phobius"/>
    </source>
</evidence>
<feature type="transmembrane region" description="Helical" evidence="6">
    <location>
        <begin position="231"/>
        <end position="249"/>
    </location>
</feature>
<feature type="domain" description="EamA" evidence="7">
    <location>
        <begin position="13"/>
        <end position="145"/>
    </location>
</feature>
<evidence type="ECO:0000259" key="7">
    <source>
        <dbReference type="Pfam" id="PF00892"/>
    </source>
</evidence>
<feature type="domain" description="EamA" evidence="7">
    <location>
        <begin position="162"/>
        <end position="300"/>
    </location>
</feature>
<evidence type="ECO:0000256" key="1">
    <source>
        <dbReference type="ARBA" id="ARBA00004141"/>
    </source>
</evidence>
<dbReference type="Proteomes" id="UP000677244">
    <property type="component" value="Unassembled WGS sequence"/>
</dbReference>
<dbReference type="InterPro" id="IPR000620">
    <property type="entry name" value="EamA_dom"/>
</dbReference>
<comment type="similarity">
    <text evidence="2">Belongs to the EamA transporter family.</text>
</comment>
<evidence type="ECO:0000313" key="8">
    <source>
        <dbReference type="EMBL" id="MBO9199773.1"/>
    </source>
</evidence>
<feature type="transmembrane region" description="Helical" evidence="6">
    <location>
        <begin position="261"/>
        <end position="278"/>
    </location>
</feature>
<feature type="transmembrane region" description="Helical" evidence="6">
    <location>
        <begin position="72"/>
        <end position="92"/>
    </location>
</feature>
<evidence type="ECO:0000256" key="2">
    <source>
        <dbReference type="ARBA" id="ARBA00007362"/>
    </source>
</evidence>
<dbReference type="EMBL" id="JAGHKO010000001">
    <property type="protein sequence ID" value="MBO9199773.1"/>
    <property type="molecule type" value="Genomic_DNA"/>
</dbReference>
<accession>A0ABS3YPG1</accession>
<keyword evidence="3 6" id="KW-0812">Transmembrane</keyword>
<dbReference type="PANTHER" id="PTHR32322:SF2">
    <property type="entry name" value="EAMA DOMAIN-CONTAINING PROTEIN"/>
    <property type="match status" value="1"/>
</dbReference>